<dbReference type="Gene3D" id="3.30.70.1240">
    <property type="entry name" value="DOPA-like domains"/>
    <property type="match status" value="1"/>
</dbReference>
<dbReference type="AlphaFoldDB" id="E1WYW8"/>
<dbReference type="PIRSF" id="PIRSF028139">
    <property type="entry name" value="DOPA-diox_rel_Mll2280"/>
    <property type="match status" value="1"/>
</dbReference>
<dbReference type="Proteomes" id="UP000008963">
    <property type="component" value="Chromosome"/>
</dbReference>
<dbReference type="EMBL" id="FQ312005">
    <property type="protein sequence ID" value="CBW26065.1"/>
    <property type="molecule type" value="Genomic_DNA"/>
</dbReference>
<dbReference type="InterPro" id="IPR023389">
    <property type="entry name" value="DOPA-like_sf"/>
</dbReference>
<dbReference type="KEGG" id="bmx:BMS_1187"/>
<dbReference type="RefSeq" id="WP_014243849.1">
    <property type="nucleotide sequence ID" value="NC_016620.1"/>
</dbReference>
<name>E1WYW8_HALMS</name>
<organism evidence="1 2">
    <name type="scientific">Halobacteriovorax marinus (strain ATCC BAA-682 / DSM 15412 / SJ)</name>
    <name type="common">Bacteriovorax marinus</name>
    <dbReference type="NCBI Taxonomy" id="862908"/>
    <lineage>
        <taxon>Bacteria</taxon>
        <taxon>Pseudomonadati</taxon>
        <taxon>Bdellovibrionota</taxon>
        <taxon>Bacteriovoracia</taxon>
        <taxon>Bacteriovoracales</taxon>
        <taxon>Halobacteriovoraceae</taxon>
        <taxon>Halobacteriovorax</taxon>
    </lineage>
</organism>
<dbReference type="HOGENOM" id="CLU_090062_3_1_7"/>
<protein>
    <recommendedName>
        <fullName evidence="3">4,5-dioxygenase</fullName>
    </recommendedName>
</protein>
<dbReference type="InterPro" id="IPR014980">
    <property type="entry name" value="DOPA_dioxygen"/>
</dbReference>
<dbReference type="PATRIC" id="fig|862908.3.peg.1130"/>
<dbReference type="STRING" id="862908.BMS_1187"/>
<proteinExistence type="predicted"/>
<dbReference type="OrthoDB" id="572228at2"/>
<dbReference type="PANTHER" id="PTHR36423">
    <property type="entry name" value="AFR070WP"/>
    <property type="match status" value="1"/>
</dbReference>
<evidence type="ECO:0000313" key="1">
    <source>
        <dbReference type="EMBL" id="CBW26065.1"/>
    </source>
</evidence>
<keyword evidence="2" id="KW-1185">Reference proteome</keyword>
<dbReference type="Pfam" id="PF08883">
    <property type="entry name" value="DOPA_dioxygen"/>
    <property type="match status" value="1"/>
</dbReference>
<reference evidence="2" key="1">
    <citation type="journal article" date="2013" name="ISME J.">
        <title>A small predatory core genome in the divergent marine Bacteriovorax marinus SJ and the terrestrial Bdellovibrio bacteriovorus.</title>
        <authorList>
            <person name="Crossman L.C."/>
            <person name="Chen H."/>
            <person name="Cerdeno-Tarraga A.M."/>
            <person name="Brooks K."/>
            <person name="Quail M.A."/>
            <person name="Pineiro S.A."/>
            <person name="Hobley L."/>
            <person name="Sockett R.E."/>
            <person name="Bentley S.D."/>
            <person name="Parkhill J."/>
            <person name="Williams H.N."/>
            <person name="Stine O.C."/>
        </authorList>
    </citation>
    <scope>NUCLEOTIDE SEQUENCE [LARGE SCALE GENOMIC DNA]</scope>
    <source>
        <strain evidence="2">ATCC BAA-682 / DSM 15412 / SJ</strain>
    </source>
</reference>
<dbReference type="SUPFAM" id="SSF143410">
    <property type="entry name" value="DOPA-like"/>
    <property type="match status" value="1"/>
</dbReference>
<evidence type="ECO:0008006" key="3">
    <source>
        <dbReference type="Google" id="ProtNLM"/>
    </source>
</evidence>
<gene>
    <name evidence="1" type="ordered locus">BMS_1187</name>
</gene>
<sequence length="111" mass="12968">MNVKEYHAHLYYSEENLEVAKQVVEKAREFGLFSIGRIHERLVGPHPMWSCQLLFKNDELPKAMPWILENREGLIIFMHPDTGNDLEDHTDHAIWIGGKVDLNLEVFKRGN</sequence>
<evidence type="ECO:0000313" key="2">
    <source>
        <dbReference type="Proteomes" id="UP000008963"/>
    </source>
</evidence>
<dbReference type="PANTHER" id="PTHR36423:SF2">
    <property type="entry name" value="AFR070WP"/>
    <property type="match status" value="1"/>
</dbReference>
<accession>E1WYW8</accession>
<dbReference type="eggNOG" id="COG3805">
    <property type="taxonomic scope" value="Bacteria"/>
</dbReference>